<reference evidence="1 2" key="1">
    <citation type="submission" date="2020-03" db="EMBL/GenBank/DDBJ databases">
        <title>Genomic Encyclopedia of Type Strains, Phase IV (KMG-IV): sequencing the most valuable type-strain genomes for metagenomic binning, comparative biology and taxonomic classification.</title>
        <authorList>
            <person name="Goeker M."/>
        </authorList>
    </citation>
    <scope>NUCLEOTIDE SEQUENCE [LARGE SCALE GENOMIC DNA]</scope>
    <source>
        <strain evidence="1 2">DSM 105096</strain>
    </source>
</reference>
<comment type="caution">
    <text evidence="1">The sequence shown here is derived from an EMBL/GenBank/DDBJ whole genome shotgun (WGS) entry which is preliminary data.</text>
</comment>
<evidence type="ECO:0000313" key="1">
    <source>
        <dbReference type="EMBL" id="NJC26475.1"/>
    </source>
</evidence>
<dbReference type="RefSeq" id="WP_168037213.1">
    <property type="nucleotide sequence ID" value="NZ_JAATJH010000002.1"/>
</dbReference>
<protein>
    <recommendedName>
        <fullName evidence="3">DUF4249 family protein</fullName>
    </recommendedName>
</protein>
<dbReference type="PROSITE" id="PS51257">
    <property type="entry name" value="PROKAR_LIPOPROTEIN"/>
    <property type="match status" value="1"/>
</dbReference>
<organism evidence="1 2">
    <name type="scientific">Neolewinella antarctica</name>
    <dbReference type="NCBI Taxonomy" id="442734"/>
    <lineage>
        <taxon>Bacteria</taxon>
        <taxon>Pseudomonadati</taxon>
        <taxon>Bacteroidota</taxon>
        <taxon>Saprospiria</taxon>
        <taxon>Saprospirales</taxon>
        <taxon>Lewinellaceae</taxon>
        <taxon>Neolewinella</taxon>
    </lineage>
</organism>
<accession>A0ABX0XB50</accession>
<dbReference type="Proteomes" id="UP000770785">
    <property type="component" value="Unassembled WGS sequence"/>
</dbReference>
<keyword evidence="2" id="KW-1185">Reference proteome</keyword>
<sequence>MKILISLLLLSSLLSCVEGEFDLPETSIEPKLGVIAFLMDSTLAEVRISKSLTPASLELEYRVPDAKVRLFKNDSLLTTLHNYPAYDAKRWRFGGYTSSVYLSDEIVVVEEGARYHLVIDAPNYPVVRSDAVVATNALSNVEVEAVIRYLPPNFLGDSFSIIDTLSIKYYNSGSIDDEIYVAASFRNSSPDVAGLPFKFDRDTSIYHHDFPYGRSQLLLNPISTDWQTFIDPSKYRINSSNFGHDASIIVIRVPEQFTNFSDIVAAQDLQSLSGLYATSPTTVPTNMIGGYGIFTIIERHHGLFDLR</sequence>
<gene>
    <name evidence="1" type="ORF">GGR27_001974</name>
</gene>
<proteinExistence type="predicted"/>
<dbReference type="InterPro" id="IPR025345">
    <property type="entry name" value="DUF4249"/>
</dbReference>
<name>A0ABX0XB50_9BACT</name>
<dbReference type="EMBL" id="JAATJH010000002">
    <property type="protein sequence ID" value="NJC26475.1"/>
    <property type="molecule type" value="Genomic_DNA"/>
</dbReference>
<evidence type="ECO:0008006" key="3">
    <source>
        <dbReference type="Google" id="ProtNLM"/>
    </source>
</evidence>
<evidence type="ECO:0000313" key="2">
    <source>
        <dbReference type="Proteomes" id="UP000770785"/>
    </source>
</evidence>
<dbReference type="Pfam" id="PF14054">
    <property type="entry name" value="DUF4249"/>
    <property type="match status" value="1"/>
</dbReference>